<dbReference type="Proteomes" id="UP000683429">
    <property type="component" value="Chromosome"/>
</dbReference>
<dbReference type="Pfam" id="PF12802">
    <property type="entry name" value="MarR_2"/>
    <property type="match status" value="1"/>
</dbReference>
<evidence type="ECO:0000259" key="2">
    <source>
        <dbReference type="PROSITE" id="PS50995"/>
    </source>
</evidence>
<feature type="domain" description="HTH marR-type" evidence="2">
    <location>
        <begin position="12"/>
        <end position="144"/>
    </location>
</feature>
<dbReference type="GO" id="GO:0003700">
    <property type="term" value="F:DNA-binding transcription factor activity"/>
    <property type="evidence" value="ECO:0007669"/>
    <property type="project" value="InterPro"/>
</dbReference>
<dbReference type="PROSITE" id="PS50995">
    <property type="entry name" value="HTH_MARR_2"/>
    <property type="match status" value="1"/>
</dbReference>
<gene>
    <name evidence="3" type="ORF">KP014_12470</name>
    <name evidence="4" type="ORF">SAMN04487895_105302</name>
</gene>
<dbReference type="PANTHER" id="PTHR33164">
    <property type="entry name" value="TRANSCRIPTIONAL REGULATOR, MARR FAMILY"/>
    <property type="match status" value="1"/>
</dbReference>
<dbReference type="GO" id="GO:0003677">
    <property type="term" value="F:DNA binding"/>
    <property type="evidence" value="ECO:0007669"/>
    <property type="project" value="UniProtKB-KW"/>
</dbReference>
<dbReference type="Proteomes" id="UP000198809">
    <property type="component" value="Unassembled WGS sequence"/>
</dbReference>
<organism evidence="4 5">
    <name type="scientific">Paenibacillus sophorae</name>
    <dbReference type="NCBI Taxonomy" id="1333845"/>
    <lineage>
        <taxon>Bacteria</taxon>
        <taxon>Bacillati</taxon>
        <taxon>Bacillota</taxon>
        <taxon>Bacilli</taxon>
        <taxon>Bacillales</taxon>
        <taxon>Paenibacillaceae</taxon>
        <taxon>Paenibacillus</taxon>
    </lineage>
</organism>
<dbReference type="GO" id="GO:0006950">
    <property type="term" value="P:response to stress"/>
    <property type="evidence" value="ECO:0007669"/>
    <property type="project" value="TreeGrafter"/>
</dbReference>
<dbReference type="EMBL" id="CP076607">
    <property type="protein sequence ID" value="QWU17868.1"/>
    <property type="molecule type" value="Genomic_DNA"/>
</dbReference>
<evidence type="ECO:0000256" key="1">
    <source>
        <dbReference type="ARBA" id="ARBA00023125"/>
    </source>
</evidence>
<evidence type="ECO:0000313" key="4">
    <source>
        <dbReference type="EMBL" id="SEO18354.1"/>
    </source>
</evidence>
<dbReference type="SUPFAM" id="SSF46785">
    <property type="entry name" value="Winged helix' DNA-binding domain"/>
    <property type="match status" value="1"/>
</dbReference>
<dbReference type="InterPro" id="IPR000835">
    <property type="entry name" value="HTH_MarR-typ"/>
</dbReference>
<keyword evidence="1 4" id="KW-0238">DNA-binding</keyword>
<evidence type="ECO:0000313" key="6">
    <source>
        <dbReference type="Proteomes" id="UP000683429"/>
    </source>
</evidence>
<protein>
    <submittedName>
        <fullName evidence="4">DNA-binding transcriptional regulator, MarR family</fullName>
    </submittedName>
    <submittedName>
        <fullName evidence="3">MarR family transcriptional regulator</fullName>
    </submittedName>
</protein>
<dbReference type="STRING" id="1333845.SAMN04487895_105302"/>
<dbReference type="InterPro" id="IPR011991">
    <property type="entry name" value="ArsR-like_HTH"/>
</dbReference>
<dbReference type="Gene3D" id="1.10.10.10">
    <property type="entry name" value="Winged helix-like DNA-binding domain superfamily/Winged helix DNA-binding domain"/>
    <property type="match status" value="1"/>
</dbReference>
<dbReference type="EMBL" id="FODH01000005">
    <property type="protein sequence ID" value="SEO18354.1"/>
    <property type="molecule type" value="Genomic_DNA"/>
</dbReference>
<sequence>MSSKLSALTPIQMELLAALRQNSTNTILFHTSIAESYGLNATDHKCLDHIIRNGPLTAGQITEYTGLTTGAVTGIINRLEKSGYVRREKDPEDKRKVLVHKVPSKLQHIDAKFESALDDTIQILCKYSDEELSIILDFINRCNTMIQSHMAK</sequence>
<dbReference type="SMART" id="SM00347">
    <property type="entry name" value="HTH_MARR"/>
    <property type="match status" value="1"/>
</dbReference>
<evidence type="ECO:0000313" key="3">
    <source>
        <dbReference type="EMBL" id="QWU17868.1"/>
    </source>
</evidence>
<dbReference type="RefSeq" id="WP_036596446.1">
    <property type="nucleotide sequence ID" value="NZ_CP076607.1"/>
</dbReference>
<proteinExistence type="predicted"/>
<dbReference type="InterPro" id="IPR036388">
    <property type="entry name" value="WH-like_DNA-bd_sf"/>
</dbReference>
<evidence type="ECO:0000313" key="5">
    <source>
        <dbReference type="Proteomes" id="UP000198809"/>
    </source>
</evidence>
<keyword evidence="6" id="KW-1185">Reference proteome</keyword>
<dbReference type="InterPro" id="IPR036390">
    <property type="entry name" value="WH_DNA-bd_sf"/>
</dbReference>
<dbReference type="PANTHER" id="PTHR33164:SF106">
    <property type="entry name" value="TRANSCRIPTIONAL REGULATORY PROTEIN"/>
    <property type="match status" value="1"/>
</dbReference>
<accession>A0A1H8MM36</accession>
<dbReference type="InterPro" id="IPR039422">
    <property type="entry name" value="MarR/SlyA-like"/>
</dbReference>
<name>A0A1H8MM36_9BACL</name>
<dbReference type="AlphaFoldDB" id="A0A1H8MM36"/>
<reference evidence="4 5" key="1">
    <citation type="submission" date="2016-10" db="EMBL/GenBank/DDBJ databases">
        <authorList>
            <person name="de Groot N.N."/>
        </authorList>
    </citation>
    <scope>NUCLEOTIDE SEQUENCE [LARGE SCALE GENOMIC DNA]</scope>
    <source>
        <strain evidence="4 5">CGMCC 1.10238</strain>
    </source>
</reference>
<reference evidence="3 6" key="2">
    <citation type="submission" date="2021-06" db="EMBL/GenBank/DDBJ databases">
        <title>Whole genome sequence of Paenibacillus sophorae DSM23020 for comparative genomics.</title>
        <authorList>
            <person name="Kim M.-J."/>
            <person name="Lee G."/>
            <person name="Shin J.-H."/>
        </authorList>
    </citation>
    <scope>NUCLEOTIDE SEQUENCE [LARGE SCALE GENOMIC DNA]</scope>
    <source>
        <strain evidence="3 6">DSM 23020</strain>
    </source>
</reference>
<dbReference type="OrthoDB" id="162531at2"/>
<dbReference type="CDD" id="cd00090">
    <property type="entry name" value="HTH_ARSR"/>
    <property type="match status" value="1"/>
</dbReference>